<feature type="non-terminal residue" evidence="2">
    <location>
        <position position="152"/>
    </location>
</feature>
<organism evidence="2 3">
    <name type="scientific">Spartinivicinus marinus</name>
    <dbReference type="NCBI Taxonomy" id="2994442"/>
    <lineage>
        <taxon>Bacteria</taxon>
        <taxon>Pseudomonadati</taxon>
        <taxon>Pseudomonadota</taxon>
        <taxon>Gammaproteobacteria</taxon>
        <taxon>Oceanospirillales</taxon>
        <taxon>Zooshikellaceae</taxon>
        <taxon>Spartinivicinus</taxon>
    </lineage>
</organism>
<feature type="domain" description="Bro-N" evidence="1">
    <location>
        <begin position="1"/>
        <end position="103"/>
    </location>
</feature>
<gene>
    <name evidence="2" type="ORF">H0A36_29180</name>
</gene>
<evidence type="ECO:0000259" key="1">
    <source>
        <dbReference type="PROSITE" id="PS51750"/>
    </source>
</evidence>
<dbReference type="InterPro" id="IPR003497">
    <property type="entry name" value="BRO_N_domain"/>
</dbReference>
<keyword evidence="3" id="KW-1185">Reference proteome</keyword>
<protein>
    <submittedName>
        <fullName evidence="2">Bro-N domain-containing protein</fullName>
    </submittedName>
</protein>
<evidence type="ECO:0000313" key="2">
    <source>
        <dbReference type="EMBL" id="NYZ70092.1"/>
    </source>
</evidence>
<evidence type="ECO:0000313" key="3">
    <source>
        <dbReference type="Proteomes" id="UP000569732"/>
    </source>
</evidence>
<dbReference type="RefSeq" id="WP_180572030.1">
    <property type="nucleotide sequence ID" value="NZ_JACCKB010000264.1"/>
</dbReference>
<sequence length="152" mass="16891">MDIIPFEFSGASVRVIDKDGEPWFVAKDIADALKFSEASAMTRHLDDDEKGLSIVQTLGGDQELQVINESGLYSAILKSRRPEAKVFKKWVTNEVLPSIRKTGSYGVAKIDWSNTGQIAGLLVQSLEKVQEQTKQIEVLTPKAEFHDQVIQS</sequence>
<dbReference type="SMART" id="SM01040">
    <property type="entry name" value="Bro-N"/>
    <property type="match status" value="1"/>
</dbReference>
<comment type="caution">
    <text evidence="2">The sequence shown here is derived from an EMBL/GenBank/DDBJ whole genome shotgun (WGS) entry which is preliminary data.</text>
</comment>
<dbReference type="PROSITE" id="PS51750">
    <property type="entry name" value="BRO_N"/>
    <property type="match status" value="1"/>
</dbReference>
<dbReference type="EMBL" id="JACCKB010000264">
    <property type="protein sequence ID" value="NYZ70092.1"/>
    <property type="molecule type" value="Genomic_DNA"/>
</dbReference>
<reference evidence="2 3" key="1">
    <citation type="submission" date="2020-07" db="EMBL/GenBank/DDBJ databases">
        <title>Endozoicomonas sp. nov., isolated from sediment.</title>
        <authorList>
            <person name="Gu T."/>
        </authorList>
    </citation>
    <scope>NUCLEOTIDE SEQUENCE [LARGE SCALE GENOMIC DNA]</scope>
    <source>
        <strain evidence="2 3">SM1973</strain>
    </source>
</reference>
<accession>A0A853IE27</accession>
<name>A0A853IE27_9GAMM</name>
<dbReference type="AlphaFoldDB" id="A0A853IE27"/>
<dbReference type="Proteomes" id="UP000569732">
    <property type="component" value="Unassembled WGS sequence"/>
</dbReference>
<dbReference type="Pfam" id="PF02498">
    <property type="entry name" value="Bro-N"/>
    <property type="match status" value="1"/>
</dbReference>
<dbReference type="PANTHER" id="PTHR36180:SF2">
    <property type="entry name" value="BRO FAMILY PROTEIN"/>
    <property type="match status" value="1"/>
</dbReference>
<proteinExistence type="predicted"/>
<dbReference type="PANTHER" id="PTHR36180">
    <property type="entry name" value="DNA-BINDING PROTEIN-RELATED-RELATED"/>
    <property type="match status" value="1"/>
</dbReference>